<sequence>MASILTFSKIPEILFLVVENLDIKDVLSLLQTCKSLYPTCHHRLWSTLPLNSEYNGPRCHSLAEVISTSGCDNLKHTKSITLGRSVFRCYSEEKEDEPEINSFLSKAFDDGQLNPRWVEVVLSKPIPQDSHFSYYPDPVKPLLPSERQLLLSLREYCRLRARNGISVSLSTRVISDIPKYFHLATMTKLWLSGLQLRVADSASSQIAELTSLLTTLPHLKFFGWAMYNMWQKDHEYSHPHSPQEFAQLQAAITNLRDLRELQILAHFWDSDFFVIPPKSVRKLRIGNHIEKASWWRQFAECPLESIEELRIWGRTRSHNSFTLGDVAIRGLKTLRISGYPAPVDLEECLLRCNQGLSSESLMELVMKKAYNTISVFEDELMEDFRSSNKIIAHRSTFKFLDHPELGEMDRERGFARDLAEHFLGRVTERLTSLLWIPKNPQDLEYMEYKRNNLRGALKASGESGKRLYPAKFAEGLEKVTEHDARPGRGCFLGDWPTARWIGNDAAEQDAISEAKFKKVAEFTERLRNATEAEILVQKFSWHEDWRTLNETHRWQDASYLAERLRVICRYKIENITTANNENFADTIMRGILSGEKVDVEALMVEWIRAKVKDFVTEAEAERQSSWYNDIRWSFQRR</sequence>
<evidence type="ECO:0000313" key="1">
    <source>
        <dbReference type="EMBL" id="KAF3132012.1"/>
    </source>
</evidence>
<accession>A0A7C8P4Z4</accession>
<comment type="caution">
    <text evidence="1">The sequence shown here is derived from an EMBL/GenBank/DDBJ whole genome shotgun (WGS) entry which is preliminary data.</text>
</comment>
<dbReference type="AlphaFoldDB" id="A0A7C8P4Z4"/>
<name>A0A7C8P4Z4_ORBOL</name>
<dbReference type="EMBL" id="WIQZ01000046">
    <property type="protein sequence ID" value="KAF3132012.1"/>
    <property type="molecule type" value="Genomic_DNA"/>
</dbReference>
<gene>
    <name evidence="1" type="ORF">TWF703_007413</name>
</gene>
<proteinExistence type="predicted"/>
<reference evidence="1 2" key="1">
    <citation type="submission" date="2019-06" db="EMBL/GenBank/DDBJ databases">
        <authorList>
            <person name="Palmer J.M."/>
        </authorList>
    </citation>
    <scope>NUCLEOTIDE SEQUENCE [LARGE SCALE GENOMIC DNA]</scope>
    <source>
        <strain evidence="1 2">TWF703</strain>
    </source>
</reference>
<evidence type="ECO:0008006" key="3">
    <source>
        <dbReference type="Google" id="ProtNLM"/>
    </source>
</evidence>
<organism evidence="1 2">
    <name type="scientific">Orbilia oligospora</name>
    <name type="common">Nematode-trapping fungus</name>
    <name type="synonym">Arthrobotrys oligospora</name>
    <dbReference type="NCBI Taxonomy" id="2813651"/>
    <lineage>
        <taxon>Eukaryota</taxon>
        <taxon>Fungi</taxon>
        <taxon>Dikarya</taxon>
        <taxon>Ascomycota</taxon>
        <taxon>Pezizomycotina</taxon>
        <taxon>Orbiliomycetes</taxon>
        <taxon>Orbiliales</taxon>
        <taxon>Orbiliaceae</taxon>
        <taxon>Orbilia</taxon>
    </lineage>
</organism>
<evidence type="ECO:0000313" key="2">
    <source>
        <dbReference type="Proteomes" id="UP000480548"/>
    </source>
</evidence>
<dbReference type="Proteomes" id="UP000480548">
    <property type="component" value="Unassembled WGS sequence"/>
</dbReference>
<protein>
    <recommendedName>
        <fullName evidence="3">F-box domain-containing protein</fullName>
    </recommendedName>
</protein>